<dbReference type="Proteomes" id="UP000190460">
    <property type="component" value="Unassembled WGS sequence"/>
</dbReference>
<organism evidence="2 3">
    <name type="scientific">Thiothrix eikelboomii</name>
    <dbReference type="NCBI Taxonomy" id="92487"/>
    <lineage>
        <taxon>Bacteria</taxon>
        <taxon>Pseudomonadati</taxon>
        <taxon>Pseudomonadota</taxon>
        <taxon>Gammaproteobacteria</taxon>
        <taxon>Thiotrichales</taxon>
        <taxon>Thiotrichaceae</taxon>
        <taxon>Thiothrix</taxon>
    </lineage>
</organism>
<evidence type="ECO:0000313" key="3">
    <source>
        <dbReference type="Proteomes" id="UP000190460"/>
    </source>
</evidence>
<dbReference type="InterPro" id="IPR011044">
    <property type="entry name" value="Quino_amine_DH_bsu"/>
</dbReference>
<dbReference type="PIRSF" id="PIRSF028101">
    <property type="entry name" value="UCP028101"/>
    <property type="match status" value="1"/>
</dbReference>
<keyword evidence="3" id="KW-1185">Reference proteome</keyword>
<dbReference type="Pfam" id="PF07433">
    <property type="entry name" value="DUF1513"/>
    <property type="match status" value="1"/>
</dbReference>
<evidence type="ECO:0000313" key="2">
    <source>
        <dbReference type="EMBL" id="SKA86014.1"/>
    </source>
</evidence>
<gene>
    <name evidence="2" type="ORF">SAMN02745130_02665</name>
</gene>
<protein>
    <recommendedName>
        <fullName evidence="4">DUF1513 domain-containing protein</fullName>
    </recommendedName>
</protein>
<reference evidence="2 3" key="1">
    <citation type="submission" date="2017-02" db="EMBL/GenBank/DDBJ databases">
        <authorList>
            <person name="Peterson S.W."/>
        </authorList>
    </citation>
    <scope>NUCLEOTIDE SEQUENCE [LARGE SCALE GENOMIC DNA]</scope>
    <source>
        <strain evidence="2 3">ATCC 49788</strain>
    </source>
</reference>
<sequence length="369" mass="41081">MQRRQFLGLAALSVFGSALATQELFEQAQPRPAPKLYSANDNTLGQHFLSQFDLNSQQLQQQRVPMRGHAALALNQHSALLFGRRPAFESVRVNFKQGTVESFKPNQQRHFNGHGCLSADRQWLFTTETDYVNQRGIIGIRELSSLKQIGEYLSYGLDPHDLQLLPDGKTLVIANGGLETHPDFGRRKLNLATMQPSLVYLDLSTGKKLAEYRLADRYLSIRHLTVSPQGDVAIALQYEGNLYQQQPRSLVAWQAAGSELKLLKIAPTDLAQLRGYLADLVYDPQQQLLVTATPRGHSVSIWSTASESFVQAIPLAEASGVSLGIEKASFLVSNSQGGLYTLRPRQSDYALHSLQTFPELSWDNHLLLS</sequence>
<dbReference type="AlphaFoldDB" id="A0A1T4X8S4"/>
<evidence type="ECO:0000256" key="1">
    <source>
        <dbReference type="SAM" id="SignalP"/>
    </source>
</evidence>
<dbReference type="OrthoDB" id="5624218at2"/>
<accession>A0A1T4X8S4</accession>
<evidence type="ECO:0008006" key="4">
    <source>
        <dbReference type="Google" id="ProtNLM"/>
    </source>
</evidence>
<dbReference type="Gene3D" id="2.130.10.10">
    <property type="entry name" value="YVTN repeat-like/Quinoprotein amine dehydrogenase"/>
    <property type="match status" value="1"/>
</dbReference>
<keyword evidence="1" id="KW-0732">Signal</keyword>
<proteinExistence type="predicted"/>
<dbReference type="STRING" id="92487.SAMN02745130_02665"/>
<dbReference type="InterPro" id="IPR008311">
    <property type="entry name" value="UCP028101"/>
</dbReference>
<feature type="signal peptide" evidence="1">
    <location>
        <begin position="1"/>
        <end position="20"/>
    </location>
</feature>
<dbReference type="EMBL" id="FUYB01000014">
    <property type="protein sequence ID" value="SKA86014.1"/>
    <property type="molecule type" value="Genomic_DNA"/>
</dbReference>
<dbReference type="RefSeq" id="WP_159448638.1">
    <property type="nucleotide sequence ID" value="NZ_FUYB01000014.1"/>
</dbReference>
<dbReference type="InterPro" id="IPR015943">
    <property type="entry name" value="WD40/YVTN_repeat-like_dom_sf"/>
</dbReference>
<name>A0A1T4X8S4_9GAMM</name>
<feature type="chain" id="PRO_5013318494" description="DUF1513 domain-containing protein" evidence="1">
    <location>
        <begin position="21"/>
        <end position="369"/>
    </location>
</feature>
<dbReference type="SUPFAM" id="SSF50969">
    <property type="entry name" value="YVTN repeat-like/Quinoprotein amine dehydrogenase"/>
    <property type="match status" value="1"/>
</dbReference>